<evidence type="ECO:0000313" key="4">
    <source>
        <dbReference type="Proteomes" id="UP000030765"/>
    </source>
</evidence>
<dbReference type="AlphaFoldDB" id="A0A084VBB6"/>
<dbReference type="EMBL" id="ATLV01006318">
    <property type="status" value="NOT_ANNOTATED_CDS"/>
    <property type="molecule type" value="Genomic_DNA"/>
</dbReference>
<keyword evidence="4" id="KW-1185">Reference proteome</keyword>
<feature type="chain" id="PRO_5001783186" evidence="1">
    <location>
        <begin position="20"/>
        <end position="159"/>
    </location>
</feature>
<evidence type="ECO:0000256" key="1">
    <source>
        <dbReference type="SAM" id="SignalP"/>
    </source>
</evidence>
<reference evidence="2 4" key="1">
    <citation type="journal article" date="2014" name="BMC Genomics">
        <title>Genome sequence of Anopheles sinensis provides insight into genetics basis of mosquito competence for malaria parasites.</title>
        <authorList>
            <person name="Zhou D."/>
            <person name="Zhang D."/>
            <person name="Ding G."/>
            <person name="Shi L."/>
            <person name="Hou Q."/>
            <person name="Ye Y."/>
            <person name="Xu Y."/>
            <person name="Zhou H."/>
            <person name="Xiong C."/>
            <person name="Li S."/>
            <person name="Yu J."/>
            <person name="Hong S."/>
            <person name="Yu X."/>
            <person name="Zou P."/>
            <person name="Chen C."/>
            <person name="Chang X."/>
            <person name="Wang W."/>
            <person name="Lv Y."/>
            <person name="Sun Y."/>
            <person name="Ma L."/>
            <person name="Shen B."/>
            <person name="Zhu C."/>
        </authorList>
    </citation>
    <scope>NUCLEOTIDE SEQUENCE [LARGE SCALE GENOMIC DNA]</scope>
</reference>
<dbReference type="EMBL" id="KE524352">
    <property type="protein sequence ID" value="KFB35260.1"/>
    <property type="molecule type" value="Genomic_DNA"/>
</dbReference>
<keyword evidence="1" id="KW-0732">Signal</keyword>
<evidence type="ECO:0000313" key="2">
    <source>
        <dbReference type="EMBL" id="KFB35260.1"/>
    </source>
</evidence>
<evidence type="ECO:0000313" key="3">
    <source>
        <dbReference type="EnsemblMetazoa" id="ASIC001454-PA"/>
    </source>
</evidence>
<dbReference type="VEuPathDB" id="VectorBase:ASIS023028"/>
<proteinExistence type="predicted"/>
<gene>
    <name evidence="2" type="ORF">ZHAS_00001454</name>
</gene>
<accession>A0A084VBB6</accession>
<reference evidence="3" key="2">
    <citation type="submission" date="2020-05" db="UniProtKB">
        <authorList>
            <consortium name="EnsemblMetazoa"/>
        </authorList>
    </citation>
    <scope>IDENTIFICATION</scope>
</reference>
<protein>
    <submittedName>
        <fullName evidence="2">AGAP007830-PA-like protein</fullName>
    </submittedName>
</protein>
<dbReference type="Proteomes" id="UP000030765">
    <property type="component" value="Unassembled WGS sequence"/>
</dbReference>
<name>A0A084VBB6_ANOSI</name>
<organism evidence="2">
    <name type="scientific">Anopheles sinensis</name>
    <name type="common">Mosquito</name>
    <dbReference type="NCBI Taxonomy" id="74873"/>
    <lineage>
        <taxon>Eukaryota</taxon>
        <taxon>Metazoa</taxon>
        <taxon>Ecdysozoa</taxon>
        <taxon>Arthropoda</taxon>
        <taxon>Hexapoda</taxon>
        <taxon>Insecta</taxon>
        <taxon>Pterygota</taxon>
        <taxon>Neoptera</taxon>
        <taxon>Endopterygota</taxon>
        <taxon>Diptera</taxon>
        <taxon>Nematocera</taxon>
        <taxon>Culicoidea</taxon>
        <taxon>Culicidae</taxon>
        <taxon>Anophelinae</taxon>
        <taxon>Anopheles</taxon>
    </lineage>
</organism>
<dbReference type="EnsemblMetazoa" id="ASIC001454-RA">
    <property type="protein sequence ID" value="ASIC001454-PA"/>
    <property type="gene ID" value="ASIC001454"/>
</dbReference>
<feature type="signal peptide" evidence="1">
    <location>
        <begin position="1"/>
        <end position="19"/>
    </location>
</feature>
<sequence length="159" mass="15854">MKLIFVLGIAVCLVAVTQAGPVADLITGITSSLGSLSTGINGLLTNVGTATGTLLQTGVSVGLQVLSLPLQLLPLTQSLLTTVSGIVNSAVSQIVTILSNAGNTLQTVGPALQQIQTILQSTVTSLNALGNQNLSGLTSIFRTLASSVGTVLSQISASG</sequence>
<dbReference type="VEuPathDB" id="VectorBase:ASIC001454"/>